<reference evidence="2 3" key="1">
    <citation type="journal article" date="2019" name="J Genomics">
        <title>The Draft Genome of a Hydrogen-producing Cyanobacterium, Arthrospira platensis NIES-46.</title>
        <authorList>
            <person name="Suzuki S."/>
            <person name="Yamaguchi H."/>
            <person name="Kawachi M."/>
        </authorList>
    </citation>
    <scope>NUCLEOTIDE SEQUENCE [LARGE SCALE GENOMIC DNA]</scope>
    <source>
        <strain evidence="2 3">NIES-46</strain>
    </source>
</reference>
<dbReference type="Proteomes" id="UP000326169">
    <property type="component" value="Unassembled WGS sequence"/>
</dbReference>
<sequence>MSQNTVNPVLDLSQPQSEELESTQPQESVSSTLPSQEEFFSLIDDERKLTQDHVLPSEGESTVPGYYVYHKYNKGT</sequence>
<proteinExistence type="predicted"/>
<comment type="caution">
    <text evidence="2">The sequence shown here is derived from an EMBL/GenBank/DDBJ whole genome shotgun (WGS) entry which is preliminary data.</text>
</comment>
<dbReference type="RefSeq" id="WP_006617344.1">
    <property type="nucleotide sequence ID" value="NZ_BIMW01000197.1"/>
</dbReference>
<accession>A0A5M3TF15</accession>
<evidence type="ECO:0000313" key="3">
    <source>
        <dbReference type="Proteomes" id="UP000326169"/>
    </source>
</evidence>
<dbReference type="GeneID" id="301685344"/>
<keyword evidence="3" id="KW-1185">Reference proteome</keyword>
<gene>
    <name evidence="2" type="ORF">NIES46_46280</name>
</gene>
<protein>
    <submittedName>
        <fullName evidence="2">Uncharacterized protein</fullName>
    </submittedName>
</protein>
<organism evidence="2 3">
    <name type="scientific">Limnospira platensis NIES-46</name>
    <dbReference type="NCBI Taxonomy" id="1236695"/>
    <lineage>
        <taxon>Bacteria</taxon>
        <taxon>Bacillati</taxon>
        <taxon>Cyanobacteriota</taxon>
        <taxon>Cyanophyceae</taxon>
        <taxon>Oscillatoriophycideae</taxon>
        <taxon>Oscillatoriales</taxon>
        <taxon>Sirenicapillariaceae</taxon>
        <taxon>Limnospira</taxon>
    </lineage>
</organism>
<feature type="compositionally biased region" description="Polar residues" evidence="1">
    <location>
        <begin position="1"/>
        <end position="35"/>
    </location>
</feature>
<evidence type="ECO:0000256" key="1">
    <source>
        <dbReference type="SAM" id="MobiDB-lite"/>
    </source>
</evidence>
<evidence type="ECO:0000313" key="2">
    <source>
        <dbReference type="EMBL" id="GCE96556.1"/>
    </source>
</evidence>
<feature type="region of interest" description="Disordered" evidence="1">
    <location>
        <begin position="1"/>
        <end position="36"/>
    </location>
</feature>
<name>A0A5M3TF15_LIMPL</name>
<dbReference type="EMBL" id="BIMW01000197">
    <property type="protein sequence ID" value="GCE96556.1"/>
    <property type="molecule type" value="Genomic_DNA"/>
</dbReference>